<protein>
    <recommendedName>
        <fullName evidence="3">F-box domain-containing protein</fullName>
    </recommendedName>
</protein>
<organism evidence="1 2">
    <name type="scientific">Amanita thiersii Skay4041</name>
    <dbReference type="NCBI Taxonomy" id="703135"/>
    <lineage>
        <taxon>Eukaryota</taxon>
        <taxon>Fungi</taxon>
        <taxon>Dikarya</taxon>
        <taxon>Basidiomycota</taxon>
        <taxon>Agaricomycotina</taxon>
        <taxon>Agaricomycetes</taxon>
        <taxon>Agaricomycetidae</taxon>
        <taxon>Agaricales</taxon>
        <taxon>Pluteineae</taxon>
        <taxon>Amanitaceae</taxon>
        <taxon>Amanita</taxon>
    </lineage>
</organism>
<dbReference type="OrthoDB" id="3013932at2759"/>
<dbReference type="AlphaFoldDB" id="A0A2A9N8G8"/>
<evidence type="ECO:0000313" key="1">
    <source>
        <dbReference type="EMBL" id="PFH46088.1"/>
    </source>
</evidence>
<sequence>MNLELELPAVRRLSYELWAHIFTLCLPSTKFVRPSPYDAPLQLCSVSQEWRQIALCTPQLWSSLAIRISHPCHLTPTFIQNWLARSGALPLSIALETPFLCPRSAEDTLDRTVEVLFSYSHRWLNASFALSAPIGNALPTLDHAPLLRDFSLHPSPFSRNKFSIPFTLAPHLRRFKWAPCWDLLAVQGIPWHQLTHLTLERGLSLYGCFEALTICPKLIQCGLTASLVQHFIIPPNPLHHTHLRILRITADEHLGPFLDSLNIPTLQKLDIDIEDDYVYDADTGRSRPVDPLHPHLVGLLDRSGCKLESLTLRNAPLSTNELIDCLQTCSDTMRSLTICNGRYKPVMTDPIITRLTLTPSPKSSSSLSTPLCPRLVRLHLINCLDASEGLLGRMVASRYILPSNSTTTTTTTSSSPEGHTLCHFSGVIPYALPEQDAAILQECVWAGLVIAFRDSSTTITF</sequence>
<accession>A0A2A9N8G8</accession>
<dbReference type="EMBL" id="KZ302237">
    <property type="protein sequence ID" value="PFH46088.1"/>
    <property type="molecule type" value="Genomic_DNA"/>
</dbReference>
<proteinExistence type="predicted"/>
<dbReference type="STRING" id="703135.A0A2A9N8G8"/>
<reference evidence="1 2" key="1">
    <citation type="submission" date="2014-02" db="EMBL/GenBank/DDBJ databases">
        <title>Transposable element dynamics among asymbiotic and ectomycorrhizal Amanita fungi.</title>
        <authorList>
            <consortium name="DOE Joint Genome Institute"/>
            <person name="Hess J."/>
            <person name="Skrede I."/>
            <person name="Wolfe B."/>
            <person name="LaButti K."/>
            <person name="Ohm R.A."/>
            <person name="Grigoriev I.V."/>
            <person name="Pringle A."/>
        </authorList>
    </citation>
    <scope>NUCLEOTIDE SEQUENCE [LARGE SCALE GENOMIC DNA]</scope>
    <source>
        <strain evidence="1 2">SKay4041</strain>
    </source>
</reference>
<dbReference type="Proteomes" id="UP000242287">
    <property type="component" value="Unassembled WGS sequence"/>
</dbReference>
<evidence type="ECO:0000313" key="2">
    <source>
        <dbReference type="Proteomes" id="UP000242287"/>
    </source>
</evidence>
<keyword evidence="2" id="KW-1185">Reference proteome</keyword>
<gene>
    <name evidence="1" type="ORF">AMATHDRAFT_51292</name>
</gene>
<evidence type="ECO:0008006" key="3">
    <source>
        <dbReference type="Google" id="ProtNLM"/>
    </source>
</evidence>
<name>A0A2A9N8G8_9AGAR</name>